<feature type="compositionally biased region" description="Low complexity" evidence="1">
    <location>
        <begin position="67"/>
        <end position="85"/>
    </location>
</feature>
<feature type="compositionally biased region" description="Polar residues" evidence="1">
    <location>
        <begin position="119"/>
        <end position="128"/>
    </location>
</feature>
<protein>
    <submittedName>
        <fullName evidence="2">Uncharacterized protein</fullName>
    </submittedName>
</protein>
<organism evidence="2">
    <name type="scientific">Cacopsylla melanoneura</name>
    <dbReference type="NCBI Taxonomy" id="428564"/>
    <lineage>
        <taxon>Eukaryota</taxon>
        <taxon>Metazoa</taxon>
        <taxon>Ecdysozoa</taxon>
        <taxon>Arthropoda</taxon>
        <taxon>Hexapoda</taxon>
        <taxon>Insecta</taxon>
        <taxon>Pterygota</taxon>
        <taxon>Neoptera</taxon>
        <taxon>Paraneoptera</taxon>
        <taxon>Hemiptera</taxon>
        <taxon>Sternorrhyncha</taxon>
        <taxon>Psylloidea</taxon>
        <taxon>Psyllidae</taxon>
        <taxon>Psyllinae</taxon>
        <taxon>Cacopsylla</taxon>
    </lineage>
</organism>
<feature type="compositionally biased region" description="Polar residues" evidence="1">
    <location>
        <begin position="43"/>
        <end position="54"/>
    </location>
</feature>
<accession>A0A8D8RHJ1</accession>
<sequence length="284" mass="30288">MNNGLNYNLIAPNGQGSPTPSSGQPQNQSPLTPPSYFPAPLNRNFSPQDVNFQPYNPYVGLFNTSSQQPQLPLQPQNGGYPQQLPHFGLPTPNPPTSLSNGSPVNTNPAFNDYQSPIGQTPTPSSPVTGNAGGSWFENNPNNAPNTGGRNTGPTYLHNLPNSGSNQGFPQNVPPLNVPQLTPVPSFNPPQLPRIPEDIPTLPPHLFVLPTFSKDPLTANTMPGTPLSALGGKGLSTLVAEEIPWEDVLKSKNGNIQHRSSEEMQTSGQLLNFDVPSFLALILPG</sequence>
<reference evidence="2" key="1">
    <citation type="submission" date="2021-05" db="EMBL/GenBank/DDBJ databases">
        <authorList>
            <person name="Alioto T."/>
            <person name="Alioto T."/>
            <person name="Gomez Garrido J."/>
        </authorList>
    </citation>
    <scope>NUCLEOTIDE SEQUENCE</scope>
</reference>
<evidence type="ECO:0000313" key="2">
    <source>
        <dbReference type="EMBL" id="CAG6649181.1"/>
    </source>
</evidence>
<feature type="region of interest" description="Disordered" evidence="1">
    <location>
        <begin position="1"/>
        <end position="101"/>
    </location>
</feature>
<feature type="region of interest" description="Disordered" evidence="1">
    <location>
        <begin position="119"/>
        <end position="153"/>
    </location>
</feature>
<dbReference type="EMBL" id="HBUF01156183">
    <property type="protein sequence ID" value="CAG6649181.1"/>
    <property type="molecule type" value="Transcribed_RNA"/>
</dbReference>
<evidence type="ECO:0000256" key="1">
    <source>
        <dbReference type="SAM" id="MobiDB-lite"/>
    </source>
</evidence>
<feature type="compositionally biased region" description="Polar residues" evidence="1">
    <location>
        <begin position="14"/>
        <end position="30"/>
    </location>
</feature>
<proteinExistence type="predicted"/>
<name>A0A8D8RHJ1_9HEMI</name>
<dbReference type="AlphaFoldDB" id="A0A8D8RHJ1"/>
<feature type="compositionally biased region" description="Polar residues" evidence="1">
    <location>
        <begin position="136"/>
        <end position="153"/>
    </location>
</feature>